<feature type="chain" id="PRO_5042204530" evidence="2">
    <location>
        <begin position="17"/>
        <end position="434"/>
    </location>
</feature>
<dbReference type="AlphaFoldDB" id="A0AAD4QWD9"/>
<name>A0AAD4QWD9_9BILA</name>
<protein>
    <submittedName>
        <fullName evidence="3">Uncharacterized protein</fullName>
    </submittedName>
</protein>
<keyword evidence="4" id="KW-1185">Reference proteome</keyword>
<dbReference type="EMBL" id="JAKKPZ010000614">
    <property type="protein sequence ID" value="KAI1693535.1"/>
    <property type="molecule type" value="Genomic_DNA"/>
</dbReference>
<accession>A0AAD4QWD9</accession>
<evidence type="ECO:0000313" key="3">
    <source>
        <dbReference type="EMBL" id="KAI1693535.1"/>
    </source>
</evidence>
<organism evidence="3 4">
    <name type="scientific">Ditylenchus destructor</name>
    <dbReference type="NCBI Taxonomy" id="166010"/>
    <lineage>
        <taxon>Eukaryota</taxon>
        <taxon>Metazoa</taxon>
        <taxon>Ecdysozoa</taxon>
        <taxon>Nematoda</taxon>
        <taxon>Chromadorea</taxon>
        <taxon>Rhabditida</taxon>
        <taxon>Tylenchina</taxon>
        <taxon>Tylenchomorpha</taxon>
        <taxon>Sphaerularioidea</taxon>
        <taxon>Anguinidae</taxon>
        <taxon>Anguininae</taxon>
        <taxon>Ditylenchus</taxon>
    </lineage>
</organism>
<feature type="signal peptide" evidence="2">
    <location>
        <begin position="1"/>
        <end position="16"/>
    </location>
</feature>
<comment type="caution">
    <text evidence="3">The sequence shown here is derived from an EMBL/GenBank/DDBJ whole genome shotgun (WGS) entry which is preliminary data.</text>
</comment>
<sequence length="434" mass="49267">MGPLVILLCILHVAHSGFHERMKSQHSEKLAKTGEMAKKLADLLEHAKKLNDNSVRPLLGLIDSVNEELTAIMESVESAMEGHMPTPSDSMALVKYQGPHHGHHHHHQGQAPLHHDHHKAAAASSSSSGSKEDDYKPVTFKELTDHLSYLGPSSGMLLRGLLVDGEGVINMDYYHHKSDKAYLIKKPVTAHSVVSLNLPTDGLSSVDLLEWFKTAKSYPLLETADIIKGIRRKFLGELEVWLKKSVTDGDRYEIQKKKDGYRKDVRDVLKYILNEVKQISSFSKPKIETYAEWIEAFIKRADVFINCINTDGSILDDEGVCPEAYNILPDNLYLNNTKYEKNNTGYYLYPEKEFTILVGQLINGQIKALIEKIDELGLVNNLRWDEGEKKVEIGKPSSHNEKSMLDKVLQKRQHKLEKHIDRVNRHYVKHVPSY</sequence>
<evidence type="ECO:0000256" key="2">
    <source>
        <dbReference type="SAM" id="SignalP"/>
    </source>
</evidence>
<reference evidence="3" key="1">
    <citation type="submission" date="2022-01" db="EMBL/GenBank/DDBJ databases">
        <title>Genome Sequence Resource for Two Populations of Ditylenchus destructor, the Migratory Endoparasitic Phytonematode.</title>
        <authorList>
            <person name="Zhang H."/>
            <person name="Lin R."/>
            <person name="Xie B."/>
        </authorList>
    </citation>
    <scope>NUCLEOTIDE SEQUENCE</scope>
    <source>
        <strain evidence="3">BazhouSP</strain>
    </source>
</reference>
<feature type="compositionally biased region" description="Basic residues" evidence="1">
    <location>
        <begin position="98"/>
        <end position="108"/>
    </location>
</feature>
<feature type="region of interest" description="Disordered" evidence="1">
    <location>
        <begin position="97"/>
        <end position="135"/>
    </location>
</feature>
<keyword evidence="2" id="KW-0732">Signal</keyword>
<dbReference type="Proteomes" id="UP001201812">
    <property type="component" value="Unassembled WGS sequence"/>
</dbReference>
<gene>
    <name evidence="3" type="ORF">DdX_20607</name>
</gene>
<evidence type="ECO:0000256" key="1">
    <source>
        <dbReference type="SAM" id="MobiDB-lite"/>
    </source>
</evidence>
<proteinExistence type="predicted"/>
<evidence type="ECO:0000313" key="4">
    <source>
        <dbReference type="Proteomes" id="UP001201812"/>
    </source>
</evidence>